<keyword evidence="9" id="KW-1185">Reference proteome</keyword>
<gene>
    <name evidence="8" type="ORF">ACFSKL_09260</name>
</gene>
<keyword evidence="6" id="KW-0119">Carbohydrate metabolism</keyword>
<dbReference type="Gene3D" id="2.60.40.10">
    <property type="entry name" value="Immunoglobulins"/>
    <property type="match status" value="1"/>
</dbReference>
<dbReference type="InterPro" id="IPR014756">
    <property type="entry name" value="Ig_E-set"/>
</dbReference>
<evidence type="ECO:0000313" key="8">
    <source>
        <dbReference type="EMBL" id="MFD2034978.1"/>
    </source>
</evidence>
<dbReference type="PANTHER" id="PTHR43651:SF11">
    <property type="entry name" value="MALTO-OLIGOSYLTREHALOSE TREHALOHYDROLASE"/>
    <property type="match status" value="1"/>
</dbReference>
<dbReference type="Pfam" id="PF00128">
    <property type="entry name" value="Alpha-amylase"/>
    <property type="match status" value="2"/>
</dbReference>
<evidence type="ECO:0000259" key="7">
    <source>
        <dbReference type="SMART" id="SM00642"/>
    </source>
</evidence>
<evidence type="ECO:0000256" key="4">
    <source>
        <dbReference type="ARBA" id="ARBA00012541"/>
    </source>
</evidence>
<dbReference type="SUPFAM" id="SSF51011">
    <property type="entry name" value="Glycosyl hydrolase domain"/>
    <property type="match status" value="1"/>
</dbReference>
<dbReference type="RefSeq" id="WP_376885609.1">
    <property type="nucleotide sequence ID" value="NZ_JBHUHR010000025.1"/>
</dbReference>
<dbReference type="CDD" id="cd11325">
    <property type="entry name" value="AmyAc_GTHase"/>
    <property type="match status" value="1"/>
</dbReference>
<dbReference type="Gene3D" id="2.60.40.1180">
    <property type="entry name" value="Golgi alpha-mannosidase II"/>
    <property type="match status" value="1"/>
</dbReference>
<dbReference type="SUPFAM" id="SSF81296">
    <property type="entry name" value="E set domains"/>
    <property type="match status" value="1"/>
</dbReference>
<dbReference type="Pfam" id="PF02806">
    <property type="entry name" value="Alpha-amylase_C"/>
    <property type="match status" value="1"/>
</dbReference>
<proteinExistence type="inferred from homology"/>
<dbReference type="SMART" id="SM00642">
    <property type="entry name" value="Aamy"/>
    <property type="match status" value="1"/>
</dbReference>
<name>A0ABW4VNX1_9BACT</name>
<evidence type="ECO:0000313" key="9">
    <source>
        <dbReference type="Proteomes" id="UP001597361"/>
    </source>
</evidence>
<dbReference type="InterPro" id="IPR037439">
    <property type="entry name" value="Branching_enzy"/>
</dbReference>
<reference evidence="9" key="1">
    <citation type="journal article" date="2019" name="Int. J. Syst. Evol. Microbiol.">
        <title>The Global Catalogue of Microorganisms (GCM) 10K type strain sequencing project: providing services to taxonomists for standard genome sequencing and annotation.</title>
        <authorList>
            <consortium name="The Broad Institute Genomics Platform"/>
            <consortium name="The Broad Institute Genome Sequencing Center for Infectious Disease"/>
            <person name="Wu L."/>
            <person name="Ma J."/>
        </authorList>
    </citation>
    <scope>NUCLEOTIDE SEQUENCE [LARGE SCALE GENOMIC DNA]</scope>
    <source>
        <strain evidence="9">CGMCC 1.15180</strain>
    </source>
</reference>
<sequence>MDHKKYSGMGAVLGQNGVTFRLWAPNAEQVFVYGSFNGWNDSSFPLEHEENGFWACHVPDATAGDEYKFIIHNNGNILHRNDPYALKMTHSNGNSVVYDLWKDFNDHGFRPPAINEVVIYELHLGTFNREGKEEGQVGDFYTAAKKLDYLRDLGVNTIEIMPVAEFPGDFSWGYNPCNPFAVETSYGGPDGLKHFVFEAHIRGIAVILDVVYNHLGPSDLNLWQFDGWEENGMGGIYFYNDERANTPWGNTRPDYGRPEVRNYLRDNAMLWLEAFQCDGLRFDATAIIRLLDANDHIGGAVLEEGVGFLKSLNQEIKEKFPCKILIAEDLKFDAAVTARLDQGGLGFDSQWGIGFSQVLRQVLTVGKDADRSIHAVEELLLGKFNDDVFEKVIYTESHDEVANMGSKRLPEEIQPGDAEGEYAKKKSTLGAIVIFTAPGIPMVFQGQEFLTFEHFHDSSALAWGRLGYFGGIMTLYRDLIHLRKSSEGFARGLNGQGIEILHRDDEGLVLAYTRYHYDDPGNPVVVVVNFGVETKIGYRFGIDQDGVWKVVFNSGWSGYDEVFSEVDLSELHSGEGMNGKRYSLMIDIPSYGGVILSR</sequence>
<dbReference type="SUPFAM" id="SSF51445">
    <property type="entry name" value="(Trans)glycosidases"/>
    <property type="match status" value="1"/>
</dbReference>
<evidence type="ECO:0000256" key="1">
    <source>
        <dbReference type="ARBA" id="ARBA00000826"/>
    </source>
</evidence>
<keyword evidence="8" id="KW-0378">Hydrolase</keyword>
<evidence type="ECO:0000256" key="6">
    <source>
        <dbReference type="ARBA" id="ARBA00023277"/>
    </source>
</evidence>
<organism evidence="8 9">
    <name type="scientific">Belliella marina</name>
    <dbReference type="NCBI Taxonomy" id="1644146"/>
    <lineage>
        <taxon>Bacteria</taxon>
        <taxon>Pseudomonadati</taxon>
        <taxon>Bacteroidota</taxon>
        <taxon>Cytophagia</taxon>
        <taxon>Cytophagales</taxon>
        <taxon>Cyclobacteriaceae</taxon>
        <taxon>Belliella</taxon>
    </lineage>
</organism>
<comment type="caution">
    <text evidence="8">The sequence shown here is derived from an EMBL/GenBank/DDBJ whole genome shotgun (WGS) entry which is preliminary data.</text>
</comment>
<comment type="catalytic activity">
    <reaction evidence="1">
        <text>Transfers a segment of a (1-&gt;4)-alpha-D-glucan chain to a primary hydroxy group in a similar glucan chain.</text>
        <dbReference type="EC" id="2.4.1.18"/>
    </reaction>
</comment>
<evidence type="ECO:0000256" key="3">
    <source>
        <dbReference type="ARBA" id="ARBA00009000"/>
    </source>
</evidence>
<dbReference type="InterPro" id="IPR044143">
    <property type="entry name" value="GlgB_N_E_set_prok"/>
</dbReference>
<keyword evidence="5" id="KW-0808">Transferase</keyword>
<dbReference type="InterPro" id="IPR013780">
    <property type="entry name" value="Glyco_hydro_b"/>
</dbReference>
<evidence type="ECO:0000256" key="2">
    <source>
        <dbReference type="ARBA" id="ARBA00002953"/>
    </source>
</evidence>
<dbReference type="InterPro" id="IPR006047">
    <property type="entry name" value="GH13_cat_dom"/>
</dbReference>
<dbReference type="Gene3D" id="3.20.20.80">
    <property type="entry name" value="Glycosidases"/>
    <property type="match status" value="1"/>
</dbReference>
<dbReference type="EMBL" id="JBHUHR010000025">
    <property type="protein sequence ID" value="MFD2034978.1"/>
    <property type="molecule type" value="Genomic_DNA"/>
</dbReference>
<dbReference type="InterPro" id="IPR006048">
    <property type="entry name" value="A-amylase/branching_C"/>
</dbReference>
<dbReference type="Pfam" id="PF02922">
    <property type="entry name" value="CBM_48"/>
    <property type="match status" value="1"/>
</dbReference>
<dbReference type="Proteomes" id="UP001597361">
    <property type="component" value="Unassembled WGS sequence"/>
</dbReference>
<dbReference type="CDD" id="cd02855">
    <property type="entry name" value="E_set_GBE_prok_N"/>
    <property type="match status" value="1"/>
</dbReference>
<accession>A0ABW4VNX1</accession>
<feature type="domain" description="Glycosyl hydrolase family 13 catalytic" evidence="7">
    <location>
        <begin position="121"/>
        <end position="483"/>
    </location>
</feature>
<dbReference type="InterPro" id="IPR017853">
    <property type="entry name" value="GH"/>
</dbReference>
<evidence type="ECO:0000256" key="5">
    <source>
        <dbReference type="ARBA" id="ARBA00022679"/>
    </source>
</evidence>
<dbReference type="GO" id="GO:0016787">
    <property type="term" value="F:hydrolase activity"/>
    <property type="evidence" value="ECO:0007669"/>
    <property type="project" value="UniProtKB-KW"/>
</dbReference>
<dbReference type="PIRSF" id="PIRSF000463">
    <property type="entry name" value="GlgB"/>
    <property type="match status" value="1"/>
</dbReference>
<dbReference type="PANTHER" id="PTHR43651">
    <property type="entry name" value="1,4-ALPHA-GLUCAN-BRANCHING ENZYME"/>
    <property type="match status" value="1"/>
</dbReference>
<comment type="function">
    <text evidence="2">Catalyzes the formation of the alpha-1,6-glucosidic linkages in glycogen by scission of a 1,4-alpha-linked oligosaccharide from growing alpha-1,4-glucan chains and the subsequent attachment of the oligosaccharide to the alpha-1,6 position.</text>
</comment>
<dbReference type="InterPro" id="IPR004193">
    <property type="entry name" value="Glyco_hydro_13_N"/>
</dbReference>
<dbReference type="InterPro" id="IPR013783">
    <property type="entry name" value="Ig-like_fold"/>
</dbReference>
<protein>
    <recommendedName>
        <fullName evidence="4">1,4-alpha-glucan branching enzyme</fullName>
        <ecNumber evidence="4">2.4.1.18</ecNumber>
    </recommendedName>
</protein>
<comment type="similarity">
    <text evidence="3">Belongs to the glycosyl hydrolase 13 family. GlgB subfamily.</text>
</comment>
<dbReference type="EC" id="2.4.1.18" evidence="4"/>